<accession>A0A9R1DH12</accession>
<reference evidence="1" key="2">
    <citation type="submission" date="2020-03" db="EMBL/GenBank/DDBJ databases">
        <title>The second near-complete assembly of the hexaploid bread wheat (Triticum aestivum) genome.</title>
        <authorList>
            <person name="Zimin A.V."/>
            <person name="Puiu D."/>
            <person name="Shumante A."/>
            <person name="Alonge M."/>
            <person name="Salzberg S.L."/>
        </authorList>
    </citation>
    <scope>NUCLEOTIDE SEQUENCE</scope>
    <source>
        <tissue evidence="1">Leaf</tissue>
    </source>
</reference>
<dbReference type="Proteomes" id="UP000815260">
    <property type="component" value="Chromosome 1B"/>
</dbReference>
<gene>
    <name evidence="1" type="ORF">CFC21_008479</name>
</gene>
<protein>
    <submittedName>
        <fullName evidence="1">Uncharacterized protein</fullName>
    </submittedName>
</protein>
<proteinExistence type="predicted"/>
<dbReference type="EMBL" id="CM022212">
    <property type="protein sequence ID" value="KAF6991392.1"/>
    <property type="molecule type" value="Genomic_DNA"/>
</dbReference>
<organism evidence="1">
    <name type="scientific">Triticum aestivum</name>
    <name type="common">Wheat</name>
    <dbReference type="NCBI Taxonomy" id="4565"/>
    <lineage>
        <taxon>Eukaryota</taxon>
        <taxon>Viridiplantae</taxon>
        <taxon>Streptophyta</taxon>
        <taxon>Embryophyta</taxon>
        <taxon>Tracheophyta</taxon>
        <taxon>Spermatophyta</taxon>
        <taxon>Magnoliopsida</taxon>
        <taxon>Liliopsida</taxon>
        <taxon>Poales</taxon>
        <taxon>Poaceae</taxon>
        <taxon>BOP clade</taxon>
        <taxon>Pooideae</taxon>
        <taxon>Triticodae</taxon>
        <taxon>Triticeae</taxon>
        <taxon>Triticinae</taxon>
        <taxon>Triticum</taxon>
    </lineage>
</organism>
<evidence type="ECO:0000313" key="1">
    <source>
        <dbReference type="EMBL" id="KAF6991392.1"/>
    </source>
</evidence>
<reference evidence="1" key="1">
    <citation type="journal article" date="2017" name="Gigascience">
        <title>The first near-complete assembly of the hexaploid bread wheat genome, Triticum aestivum.</title>
        <authorList>
            <person name="Zimin A.V."/>
            <person name="Puiu D."/>
            <person name="Hall R."/>
            <person name="Kingan S."/>
            <person name="Clavijo B.J."/>
            <person name="Salzberg S.L."/>
        </authorList>
    </citation>
    <scope>NUCLEOTIDE SEQUENCE</scope>
    <source>
        <tissue evidence="1">Leaf</tissue>
    </source>
</reference>
<feature type="non-terminal residue" evidence="1">
    <location>
        <position position="10"/>
    </location>
</feature>
<comment type="caution">
    <text evidence="1">The sequence shown here is derived from an EMBL/GenBank/DDBJ whole genome shotgun (WGS) entry which is preliminary data.</text>
</comment>
<sequence>MPPEKSPQSP</sequence>
<name>A0A9R1DH12_WHEAT</name>